<feature type="domain" description="Acyltransferase MbtK/IucB-like conserved" evidence="2">
    <location>
        <begin position="296"/>
        <end position="343"/>
    </location>
</feature>
<evidence type="ECO:0000256" key="1">
    <source>
        <dbReference type="ARBA" id="ARBA00009893"/>
    </source>
</evidence>
<reference evidence="3 4" key="1">
    <citation type="journal article" date="2018" name="Evol. Lett.">
        <title>Horizontal gene cluster transfer increased hallucinogenic mushroom diversity.</title>
        <authorList>
            <person name="Reynolds H.T."/>
            <person name="Vijayakumar V."/>
            <person name="Gluck-Thaler E."/>
            <person name="Korotkin H.B."/>
            <person name="Matheny P.B."/>
            <person name="Slot J.C."/>
        </authorList>
    </citation>
    <scope>NUCLEOTIDE SEQUENCE [LARGE SCALE GENOMIC DNA]</scope>
    <source>
        <strain evidence="3 4">2631</strain>
    </source>
</reference>
<dbReference type="InParanoid" id="A0A409XQL3"/>
<dbReference type="Proteomes" id="UP000283269">
    <property type="component" value="Unassembled WGS sequence"/>
</dbReference>
<dbReference type="SMART" id="SM01006">
    <property type="entry name" value="AlcB"/>
    <property type="match status" value="1"/>
</dbReference>
<dbReference type="GO" id="GO:0016410">
    <property type="term" value="F:N-acyltransferase activity"/>
    <property type="evidence" value="ECO:0007669"/>
    <property type="project" value="TreeGrafter"/>
</dbReference>
<comment type="caution">
    <text evidence="3">The sequence shown here is derived from an EMBL/GenBank/DDBJ whole genome shotgun (WGS) entry which is preliminary data.</text>
</comment>
<dbReference type="EMBL" id="NHYD01000886">
    <property type="protein sequence ID" value="PPQ92986.1"/>
    <property type="molecule type" value="Genomic_DNA"/>
</dbReference>
<dbReference type="InterPro" id="IPR016181">
    <property type="entry name" value="Acyl_CoA_acyltransferase"/>
</dbReference>
<accession>A0A409XQL3</accession>
<gene>
    <name evidence="3" type="ORF">CVT25_000187</name>
</gene>
<dbReference type="InterPro" id="IPR019432">
    <property type="entry name" value="Acyltransferase_MbtK/IucB-like"/>
</dbReference>
<dbReference type="PANTHER" id="PTHR31438">
    <property type="entry name" value="LYSINE N-ACYLTRANSFERASE C17G9.06C-RELATED"/>
    <property type="match status" value="1"/>
</dbReference>
<proteinExistence type="inferred from homology"/>
<name>A0A409XQL3_PSICY</name>
<dbReference type="Gene3D" id="3.40.630.30">
    <property type="match status" value="1"/>
</dbReference>
<dbReference type="AlphaFoldDB" id="A0A409XQL3"/>
<comment type="similarity">
    <text evidence="1">Belongs to the lysine N-acyltransferase MbtK family.</text>
</comment>
<protein>
    <recommendedName>
        <fullName evidence="2">Acyltransferase MbtK/IucB-like conserved domain-containing protein</fullName>
    </recommendedName>
</protein>
<dbReference type="PANTHER" id="PTHR31438:SF1">
    <property type="entry name" value="LYSINE N-ACYLTRANSFERASE C17G9.06C-RELATED"/>
    <property type="match status" value="1"/>
</dbReference>
<dbReference type="GO" id="GO:0019290">
    <property type="term" value="P:siderophore biosynthetic process"/>
    <property type="evidence" value="ECO:0007669"/>
    <property type="project" value="InterPro"/>
</dbReference>
<dbReference type="Pfam" id="PF13523">
    <property type="entry name" value="Acetyltransf_8"/>
    <property type="match status" value="1"/>
</dbReference>
<evidence type="ECO:0000313" key="4">
    <source>
        <dbReference type="Proteomes" id="UP000283269"/>
    </source>
</evidence>
<dbReference type="STRING" id="93625.A0A409XQL3"/>
<evidence type="ECO:0000259" key="2">
    <source>
        <dbReference type="SMART" id="SM01006"/>
    </source>
</evidence>
<dbReference type="OrthoDB" id="4250781at2759"/>
<sequence length="470" mass="52864">MDFPPSSSTPLAVEVALKIFTSWTKYELREMETSNTAARRLQSVENHTSSFGKREQDTHLLVLPDGGKVATSLAVGEAKINEIVLNGSFILTYTISETHAYAFDITSVGTRYQGATTHVPKYSLYTISAPLSTSIPSRPKDISLSDFWVGIYALFTLYPDNEHIPFAITSIPNVEEIKSYLLTTGLARTYPTSGISAKKAIPTNDILFLSRMTFWQGAGTTGYHCLSWILNPKIPFPIMPSVTRNEKVIALHPLRPSKPQPGEFLYRRWCNDVKQTFEITYFDLEGTHDGSKTLAGPSGLSRHMAAFHRWHNDERVNSAWGERGSLETHRDYVESLLADPHVLPCMMSWDGELMGYVEIIYAKEDHVAQHYPTGVTPGDWERGIHVLVGEDKFLGGGRAEIWVRSLVHYIFLADPRTDRVCGEPSQANIAIVKVASKSGFHIETTFDFPYKRSALILNPREKFFKLCRLR</sequence>
<keyword evidence="4" id="KW-1185">Reference proteome</keyword>
<dbReference type="SUPFAM" id="SSF55729">
    <property type="entry name" value="Acyl-CoA N-acyltransferases (Nat)"/>
    <property type="match status" value="1"/>
</dbReference>
<organism evidence="3 4">
    <name type="scientific">Psilocybe cyanescens</name>
    <dbReference type="NCBI Taxonomy" id="93625"/>
    <lineage>
        <taxon>Eukaryota</taxon>
        <taxon>Fungi</taxon>
        <taxon>Dikarya</taxon>
        <taxon>Basidiomycota</taxon>
        <taxon>Agaricomycotina</taxon>
        <taxon>Agaricomycetes</taxon>
        <taxon>Agaricomycetidae</taxon>
        <taxon>Agaricales</taxon>
        <taxon>Agaricineae</taxon>
        <taxon>Strophariaceae</taxon>
        <taxon>Psilocybe</taxon>
    </lineage>
</organism>
<evidence type="ECO:0000313" key="3">
    <source>
        <dbReference type="EMBL" id="PPQ92986.1"/>
    </source>
</evidence>